<dbReference type="EMBL" id="GGEC01085159">
    <property type="protein sequence ID" value="MBX65643.1"/>
    <property type="molecule type" value="Transcribed_RNA"/>
</dbReference>
<evidence type="ECO:0000313" key="1">
    <source>
        <dbReference type="EMBL" id="MBX65643.1"/>
    </source>
</evidence>
<reference evidence="1" key="1">
    <citation type="submission" date="2018-02" db="EMBL/GenBank/DDBJ databases">
        <title>Rhizophora mucronata_Transcriptome.</title>
        <authorList>
            <person name="Meera S.P."/>
            <person name="Sreeshan A."/>
            <person name="Augustine A."/>
        </authorList>
    </citation>
    <scope>NUCLEOTIDE SEQUENCE</scope>
    <source>
        <tissue evidence="1">Leaf</tissue>
    </source>
</reference>
<organism evidence="1">
    <name type="scientific">Rhizophora mucronata</name>
    <name type="common">Asiatic mangrove</name>
    <dbReference type="NCBI Taxonomy" id="61149"/>
    <lineage>
        <taxon>Eukaryota</taxon>
        <taxon>Viridiplantae</taxon>
        <taxon>Streptophyta</taxon>
        <taxon>Embryophyta</taxon>
        <taxon>Tracheophyta</taxon>
        <taxon>Spermatophyta</taxon>
        <taxon>Magnoliopsida</taxon>
        <taxon>eudicotyledons</taxon>
        <taxon>Gunneridae</taxon>
        <taxon>Pentapetalae</taxon>
        <taxon>rosids</taxon>
        <taxon>fabids</taxon>
        <taxon>Malpighiales</taxon>
        <taxon>Rhizophoraceae</taxon>
        <taxon>Rhizophora</taxon>
    </lineage>
</organism>
<name>A0A2P2QF57_RHIMU</name>
<accession>A0A2P2QF57</accession>
<protein>
    <submittedName>
        <fullName evidence="1">Uncharacterized protein</fullName>
    </submittedName>
</protein>
<proteinExistence type="predicted"/>
<sequence>MEKSKGDQTEEGQNITLHILTCNHKFHSNLIGTSSTSSPLKELIFSPFKYITQQQ</sequence>
<dbReference type="AlphaFoldDB" id="A0A2P2QF57"/>